<reference evidence="2 3" key="1">
    <citation type="submission" date="2019-10" db="EMBL/GenBank/DDBJ databases">
        <authorList>
            <person name="Palmer J.M."/>
        </authorList>
    </citation>
    <scope>NUCLEOTIDE SEQUENCE [LARGE SCALE GENOMIC DNA]</scope>
    <source>
        <strain evidence="2 3">TWF718</strain>
    </source>
</reference>
<feature type="compositionally biased region" description="Polar residues" evidence="1">
    <location>
        <begin position="42"/>
        <end position="53"/>
    </location>
</feature>
<evidence type="ECO:0000313" key="3">
    <source>
        <dbReference type="Proteomes" id="UP001313282"/>
    </source>
</evidence>
<feature type="region of interest" description="Disordered" evidence="1">
    <location>
        <begin position="1"/>
        <end position="72"/>
    </location>
</feature>
<keyword evidence="3" id="KW-1185">Reference proteome</keyword>
<sequence length="302" mass="34323">MQQDQHVSAASNGHTNMKGDNKAPNQDKTLLTLEELKEFHSSGFSIIPSVNPSRRNRRGTRKHDNQNDEEELEEMLAGVKLNENDPAQGDIVKKDQRFTPATTLSRASERFQRGPHPDFTRKYSKGGSRRCQSYTPRYQDSEVYNPKSLTKAQQRKLETREQFTRVQHQIRKQIDVDYEYPVQQPGGRNSSVRKESKSSCHAFGTRGRQSTPKKVTIMQRSEPEARSPSPGPPPNSPTTGAWLHEQSVSGPWGPLKATTQTHPLANRERRREHLQQVKSETEKNASQLEGHFADLETSMKEA</sequence>
<feature type="compositionally biased region" description="Basic and acidic residues" evidence="1">
    <location>
        <begin position="265"/>
        <end position="283"/>
    </location>
</feature>
<comment type="caution">
    <text evidence="2">The sequence shown here is derived from an EMBL/GenBank/DDBJ whole genome shotgun (WGS) entry which is preliminary data.</text>
</comment>
<accession>A0AAN8MV61</accession>
<organism evidence="2 3">
    <name type="scientific">Orbilia javanica</name>
    <dbReference type="NCBI Taxonomy" id="47235"/>
    <lineage>
        <taxon>Eukaryota</taxon>
        <taxon>Fungi</taxon>
        <taxon>Dikarya</taxon>
        <taxon>Ascomycota</taxon>
        <taxon>Pezizomycotina</taxon>
        <taxon>Orbiliomycetes</taxon>
        <taxon>Orbiliales</taxon>
        <taxon>Orbiliaceae</taxon>
        <taxon>Orbilia</taxon>
    </lineage>
</organism>
<feature type="compositionally biased region" description="Basic and acidic residues" evidence="1">
    <location>
        <begin position="291"/>
        <end position="302"/>
    </location>
</feature>
<name>A0AAN8MV61_9PEZI</name>
<gene>
    <name evidence="2" type="ORF">TWF718_008866</name>
</gene>
<dbReference type="AlphaFoldDB" id="A0AAN8MV61"/>
<evidence type="ECO:0000313" key="2">
    <source>
        <dbReference type="EMBL" id="KAK6339451.1"/>
    </source>
</evidence>
<feature type="compositionally biased region" description="Polar residues" evidence="1">
    <location>
        <begin position="1"/>
        <end position="15"/>
    </location>
</feature>
<proteinExistence type="predicted"/>
<evidence type="ECO:0000256" key="1">
    <source>
        <dbReference type="SAM" id="MobiDB-lite"/>
    </source>
</evidence>
<dbReference type="Proteomes" id="UP001313282">
    <property type="component" value="Unassembled WGS sequence"/>
</dbReference>
<feature type="compositionally biased region" description="Basic and acidic residues" evidence="1">
    <location>
        <begin position="107"/>
        <end position="121"/>
    </location>
</feature>
<feature type="region of interest" description="Disordered" evidence="1">
    <location>
        <begin position="145"/>
        <end position="302"/>
    </location>
</feature>
<protein>
    <submittedName>
        <fullName evidence="2">Uncharacterized protein</fullName>
    </submittedName>
</protein>
<dbReference type="EMBL" id="JAVHNR010000006">
    <property type="protein sequence ID" value="KAK6339451.1"/>
    <property type="molecule type" value="Genomic_DNA"/>
</dbReference>
<feature type="region of interest" description="Disordered" evidence="1">
    <location>
        <begin position="102"/>
        <end position="132"/>
    </location>
</feature>